<dbReference type="InterPro" id="IPR011989">
    <property type="entry name" value="ARM-like"/>
</dbReference>
<dbReference type="OrthoDB" id="5561202at2"/>
<protein>
    <recommendedName>
        <fullName evidence="3">HEAT repeat domain-containing protein</fullName>
    </recommendedName>
</protein>
<dbReference type="InterPro" id="IPR016024">
    <property type="entry name" value="ARM-type_fold"/>
</dbReference>
<keyword evidence="2" id="KW-1185">Reference proteome</keyword>
<evidence type="ECO:0000313" key="1">
    <source>
        <dbReference type="EMBL" id="PHN02628.1"/>
    </source>
</evidence>
<gene>
    <name evidence="1" type="ORF">CRP01_31025</name>
</gene>
<dbReference type="RefSeq" id="WP_099153957.1">
    <property type="nucleotide sequence ID" value="NZ_PDUD01000038.1"/>
</dbReference>
<comment type="caution">
    <text evidence="1">The sequence shown here is derived from an EMBL/GenBank/DDBJ whole genome shotgun (WGS) entry which is preliminary data.</text>
</comment>
<dbReference type="SUPFAM" id="SSF48371">
    <property type="entry name" value="ARM repeat"/>
    <property type="match status" value="1"/>
</dbReference>
<dbReference type="AlphaFoldDB" id="A0A2D0N2L0"/>
<name>A0A2D0N2L0_FLAN2</name>
<evidence type="ECO:0008006" key="3">
    <source>
        <dbReference type="Google" id="ProtNLM"/>
    </source>
</evidence>
<dbReference type="Proteomes" id="UP000223913">
    <property type="component" value="Unassembled WGS sequence"/>
</dbReference>
<accession>A0A2D0N2L0</accession>
<organism evidence="1 2">
    <name type="scientific">Flavilitoribacter nigricans (strain ATCC 23147 / DSM 23189 / NBRC 102662 / NCIMB 1420 / SS-2)</name>
    <name type="common">Lewinella nigricans</name>
    <dbReference type="NCBI Taxonomy" id="1122177"/>
    <lineage>
        <taxon>Bacteria</taxon>
        <taxon>Pseudomonadati</taxon>
        <taxon>Bacteroidota</taxon>
        <taxon>Saprospiria</taxon>
        <taxon>Saprospirales</taxon>
        <taxon>Lewinellaceae</taxon>
        <taxon>Flavilitoribacter</taxon>
    </lineage>
</organism>
<evidence type="ECO:0000313" key="2">
    <source>
        <dbReference type="Proteomes" id="UP000223913"/>
    </source>
</evidence>
<dbReference type="EMBL" id="PDUD01000038">
    <property type="protein sequence ID" value="PHN02628.1"/>
    <property type="molecule type" value="Genomic_DNA"/>
</dbReference>
<proteinExistence type="predicted"/>
<dbReference type="Gene3D" id="1.25.10.10">
    <property type="entry name" value="Leucine-rich Repeat Variant"/>
    <property type="match status" value="1"/>
</dbReference>
<sequence length="646" mass="74574">MHDMPSNWVATFFHDLGPPDRGVALSYQVNLFGEILEVKNHFFELPESARLLIMGKRQEESIQTREAFEIIRLKYMLPMIALGYYPVDASQLDYRKWISSVWRTLLETRSFPDHSDYVSCPVALGLYRLEEEDPAHPVFQLLEQLLFGTGDLSHVLNRLIHYPFSFLEPLFFGLLKRDNDHGEPAIIIELLANLGTTTARDYLMDQLALPKESRLHELILEKIQQLDLQGRTDDLVAYYHAYKGVMSPMKCKKLLINMINNPSAAVKPILYRELQQSNSEIHYVAFWGLRLLGEPHLQIAKTLENIIRSEGDPDLLKQTLSAYSSFEALESQLTVAECLGLFRRLEATGPDQAWQKDLGKIMRRLPPGLVLTQLKEEWKTLSPVNKAPYLDLIRAINIKALVPLVLDALESLDPFLKIEALETIADLADDHAIPEVIPRLLTFRTSNSSGLREVALLTLCRVLQRTPEERALDWLVRELPQGKPITQRAIISVLPAYQDERFIPLMRELYDNLELDPLVRSKAGDGVLELEVIKRASEIRQRLEQLPNDLLLEAAMEDYQPENYLEMRAFWKNFDYLLERLPDKRYELLQMAEIKHSRSWIGLNVYETFRYKPGGMVILGLIQRKEAIRFAWHNRDFGGESFMLID</sequence>
<reference evidence="1 2" key="1">
    <citation type="submission" date="2017-10" db="EMBL/GenBank/DDBJ databases">
        <title>The draft genome sequence of Lewinella nigricans NBRC 102662.</title>
        <authorList>
            <person name="Wang K."/>
        </authorList>
    </citation>
    <scope>NUCLEOTIDE SEQUENCE [LARGE SCALE GENOMIC DNA]</scope>
    <source>
        <strain evidence="1 2">NBRC 102662</strain>
    </source>
</reference>